<feature type="transmembrane region" description="Helical" evidence="6">
    <location>
        <begin position="322"/>
        <end position="339"/>
    </location>
</feature>
<dbReference type="PROSITE" id="PS50262">
    <property type="entry name" value="G_PROTEIN_RECEP_F1_2"/>
    <property type="match status" value="1"/>
</dbReference>
<feature type="transmembrane region" description="Helical" evidence="6">
    <location>
        <begin position="384"/>
        <end position="407"/>
    </location>
</feature>
<dbReference type="Gene3D" id="1.20.1070.10">
    <property type="entry name" value="Rhodopsin 7-helix transmembrane proteins"/>
    <property type="match status" value="1"/>
</dbReference>
<organism evidence="8">
    <name type="scientific">Timema californicum</name>
    <name type="common">California timema</name>
    <name type="synonym">Walking stick</name>
    <dbReference type="NCBI Taxonomy" id="61474"/>
    <lineage>
        <taxon>Eukaryota</taxon>
        <taxon>Metazoa</taxon>
        <taxon>Ecdysozoa</taxon>
        <taxon>Arthropoda</taxon>
        <taxon>Hexapoda</taxon>
        <taxon>Insecta</taxon>
        <taxon>Pterygota</taxon>
        <taxon>Neoptera</taxon>
        <taxon>Polyneoptera</taxon>
        <taxon>Phasmatodea</taxon>
        <taxon>Timematodea</taxon>
        <taxon>Timematoidea</taxon>
        <taxon>Timematidae</taxon>
        <taxon>Timema</taxon>
    </lineage>
</organism>
<evidence type="ECO:0000313" key="8">
    <source>
        <dbReference type="EMBL" id="CAD7572934.1"/>
    </source>
</evidence>
<dbReference type="InterPro" id="IPR053071">
    <property type="entry name" value="GPCR1-related_rcpt"/>
</dbReference>
<proteinExistence type="inferred from homology"/>
<feature type="transmembrane region" description="Helical" evidence="6">
    <location>
        <begin position="279"/>
        <end position="301"/>
    </location>
</feature>
<dbReference type="InterPro" id="IPR019427">
    <property type="entry name" value="7TM_GPCR_serpentine_rcpt_Srw"/>
</dbReference>
<evidence type="ECO:0000256" key="1">
    <source>
        <dbReference type="ARBA" id="ARBA00004370"/>
    </source>
</evidence>
<keyword evidence="4 6" id="KW-1133">Transmembrane helix</keyword>
<protein>
    <submittedName>
        <fullName evidence="8">(California timema) hypothetical protein</fullName>
    </submittedName>
</protein>
<dbReference type="PANTHER" id="PTHR47023:SF1">
    <property type="entry name" value="SEX PEPTIDE RECEPTOR"/>
    <property type="match status" value="1"/>
</dbReference>
<dbReference type="PANTHER" id="PTHR47023">
    <property type="entry name" value="SEX PEPTIDE RECEPTOR"/>
    <property type="match status" value="1"/>
</dbReference>
<keyword evidence="3 6" id="KW-0812">Transmembrane</keyword>
<reference evidence="8" key="1">
    <citation type="submission" date="2020-11" db="EMBL/GenBank/DDBJ databases">
        <authorList>
            <person name="Tran Van P."/>
        </authorList>
    </citation>
    <scope>NUCLEOTIDE SEQUENCE</scope>
</reference>
<comment type="similarity">
    <text evidence="2">Belongs to the G-protein coupled receptor 1 family.</text>
</comment>
<dbReference type="CDD" id="cd14978">
    <property type="entry name" value="7tmA_FMRFamide_R-like"/>
    <property type="match status" value="1"/>
</dbReference>
<dbReference type="GO" id="GO:0008528">
    <property type="term" value="F:G protein-coupled peptide receptor activity"/>
    <property type="evidence" value="ECO:0007669"/>
    <property type="project" value="InterPro"/>
</dbReference>
<dbReference type="PRINTS" id="PR00237">
    <property type="entry name" value="GPCRRHODOPSN"/>
</dbReference>
<feature type="transmembrane region" description="Helical" evidence="6">
    <location>
        <begin position="477"/>
        <end position="502"/>
    </location>
</feature>
<keyword evidence="5 6" id="KW-0472">Membrane</keyword>
<comment type="subcellular location">
    <subcellularLocation>
        <location evidence="1">Membrane</location>
    </subcellularLocation>
</comment>
<name>A0A7R9P7S4_TIMCA</name>
<feature type="transmembrane region" description="Helical" evidence="6">
    <location>
        <begin position="179"/>
        <end position="202"/>
    </location>
</feature>
<dbReference type="SUPFAM" id="SSF81321">
    <property type="entry name" value="Family A G protein-coupled receptor-like"/>
    <property type="match status" value="1"/>
</dbReference>
<evidence type="ECO:0000259" key="7">
    <source>
        <dbReference type="PROSITE" id="PS50262"/>
    </source>
</evidence>
<dbReference type="Pfam" id="PF10324">
    <property type="entry name" value="7TM_GPCR_Srw"/>
    <property type="match status" value="1"/>
</dbReference>
<sequence length="546" mass="62415">MPLCMMDDCSFLAVFQTERAAATMMDDCSFLIVFQTEKDATMMDDCSFLTLFQTERDASLMDDSSFLIVFKTERDATMMDYCSFLIVFQTERDATMMDYCSFLIVFKTERDATMMDYCSFLIVFQTERDATMMDDCNHTMLLAVPSVVEENGTVVEFNFTHVPYLNVTCELPIKYAQPMYGYIVPFLLIITIIANTLIVVVLSKRHMRSPTNAVLMAMALSDMFTLLFPAPWLFYMYTFGNHYKPLSPVGACYVWSIMHELANVLVVLSLTAEGGEIEVRISVIPATFHTASIWLTLALAVQRYIYVCHAPVARFWCTMPRVLKVVGCIVALAILHQSTRFFDRVYIPMEISWNGHKNVTVCRLGMASWVTEGLNIDFYFTVYYGFRVIFVHTIPCVSLVVLNVLLFRAMREAQLKRARLFKENRKSECKKLRDTNCTTLMLIVVVTVFLLVEIPLAVVTTLHIISSSITEILDYSIANVLVLFTNFFIIVSYPINFAIYCGMSRQFRETFKELFVRGTVVARRNGSSSRYSLVNGPRTCTNETVL</sequence>
<evidence type="ECO:0000256" key="4">
    <source>
        <dbReference type="ARBA" id="ARBA00022989"/>
    </source>
</evidence>
<dbReference type="InterPro" id="IPR000276">
    <property type="entry name" value="GPCR_Rhodpsn"/>
</dbReference>
<evidence type="ECO:0000256" key="6">
    <source>
        <dbReference type="SAM" id="Phobius"/>
    </source>
</evidence>
<accession>A0A7R9P7S4</accession>
<evidence type="ECO:0000256" key="5">
    <source>
        <dbReference type="ARBA" id="ARBA00023136"/>
    </source>
</evidence>
<feature type="domain" description="G-protein coupled receptors family 1 profile" evidence="7">
    <location>
        <begin position="194"/>
        <end position="500"/>
    </location>
</feature>
<gene>
    <name evidence="8" type="ORF">TCMB3V08_LOCUS5578</name>
</gene>
<evidence type="ECO:0000256" key="2">
    <source>
        <dbReference type="ARBA" id="ARBA00010663"/>
    </source>
</evidence>
<dbReference type="GO" id="GO:0016020">
    <property type="term" value="C:membrane"/>
    <property type="evidence" value="ECO:0007669"/>
    <property type="project" value="UniProtKB-SubCell"/>
</dbReference>
<feature type="transmembrane region" description="Helical" evidence="6">
    <location>
        <begin position="440"/>
        <end position="465"/>
    </location>
</feature>
<dbReference type="EMBL" id="OE181305">
    <property type="protein sequence ID" value="CAD7572934.1"/>
    <property type="molecule type" value="Genomic_DNA"/>
</dbReference>
<evidence type="ECO:0000256" key="3">
    <source>
        <dbReference type="ARBA" id="ARBA00022692"/>
    </source>
</evidence>
<dbReference type="AlphaFoldDB" id="A0A7R9P7S4"/>
<dbReference type="InterPro" id="IPR017452">
    <property type="entry name" value="GPCR_Rhodpsn_7TM"/>
</dbReference>
<feature type="transmembrane region" description="Helical" evidence="6">
    <location>
        <begin position="214"/>
        <end position="237"/>
    </location>
</feature>